<keyword evidence="3" id="KW-1185">Reference proteome</keyword>
<evidence type="ECO:0000313" key="2">
    <source>
        <dbReference type="EMBL" id="MDN4517721.1"/>
    </source>
</evidence>
<comment type="caution">
    <text evidence="2">The sequence shown here is derived from an EMBL/GenBank/DDBJ whole genome shotgun (WGS) entry which is preliminary data.</text>
</comment>
<evidence type="ECO:0000256" key="1">
    <source>
        <dbReference type="SAM" id="MobiDB-lite"/>
    </source>
</evidence>
<name>A0ABT8HAC9_MYCAO</name>
<protein>
    <submittedName>
        <fullName evidence="2">Uncharacterized protein</fullName>
    </submittedName>
</protein>
<organism evidence="2 3">
    <name type="scientific">Mycolicibacterium austroafricanum</name>
    <name type="common">Mycobacterium austroafricanum</name>
    <dbReference type="NCBI Taxonomy" id="39687"/>
    <lineage>
        <taxon>Bacteria</taxon>
        <taxon>Bacillati</taxon>
        <taxon>Actinomycetota</taxon>
        <taxon>Actinomycetes</taxon>
        <taxon>Mycobacteriales</taxon>
        <taxon>Mycobacteriaceae</taxon>
        <taxon>Mycolicibacterium</taxon>
    </lineage>
</organism>
<dbReference type="Proteomes" id="UP001172687">
    <property type="component" value="Unassembled WGS sequence"/>
</dbReference>
<dbReference type="RefSeq" id="WP_011779511.1">
    <property type="nucleotide sequence ID" value="NZ_CP070380.1"/>
</dbReference>
<gene>
    <name evidence="2" type="ORF">QYF68_07730</name>
</gene>
<proteinExistence type="predicted"/>
<evidence type="ECO:0000313" key="3">
    <source>
        <dbReference type="Proteomes" id="UP001172687"/>
    </source>
</evidence>
<feature type="region of interest" description="Disordered" evidence="1">
    <location>
        <begin position="96"/>
        <end position="119"/>
    </location>
</feature>
<feature type="compositionally biased region" description="Polar residues" evidence="1">
    <location>
        <begin position="97"/>
        <end position="106"/>
    </location>
</feature>
<reference evidence="2" key="1">
    <citation type="submission" date="2023-07" db="EMBL/GenBank/DDBJ databases">
        <title>Degradation of tert-butanol by M. austroafricanum TBA100.</title>
        <authorList>
            <person name="Helbich S."/>
            <person name="Vainshtein Y."/>
        </authorList>
    </citation>
    <scope>NUCLEOTIDE SEQUENCE</scope>
    <source>
        <strain evidence="2">TBA100</strain>
    </source>
</reference>
<accession>A0ABT8HAC9</accession>
<dbReference type="EMBL" id="JAUHTC010000033">
    <property type="protein sequence ID" value="MDN4517721.1"/>
    <property type="molecule type" value="Genomic_DNA"/>
</dbReference>
<sequence length="119" mass="12465">MIDTTTPGGSRRMRPSVIVTGVATAATMAGLLGPAVSHAEKVWDLGSYDSCAQAASDRHSQGKTTDSEFIEEMQFCCIRSDGEWNTQAVKCQAPPATFQTAPQSPRSVVAPAPGKAALP</sequence>